<dbReference type="Proteomes" id="UP000294746">
    <property type="component" value="Unassembled WGS sequence"/>
</dbReference>
<dbReference type="InterPro" id="IPR025296">
    <property type="entry name" value="DUF4158"/>
</dbReference>
<gene>
    <name evidence="2" type="ORF">EDD57_15620</name>
</gene>
<keyword evidence="3" id="KW-1185">Reference proteome</keyword>
<comment type="caution">
    <text evidence="2">The sequence shown here is derived from an EMBL/GenBank/DDBJ whole genome shotgun (WGS) entry which is preliminary data.</text>
</comment>
<sequence>MASIERTAYPRLKKRYSNDDLRSVNTPTTQELSFIYAQARGSENILNMTLLLKVFQRLGHFPRLEDIPDQLVSHIRTCLNMEANIISKYDNKRTLYRHHKAIREFLQVSPYNSANRKQLIKIMSDVALVKDNPADIINATIDEMIHSRMELPAFSTLDRLSNE</sequence>
<feature type="domain" description="DUF4158" evidence="1">
    <location>
        <begin position="3"/>
        <end position="161"/>
    </location>
</feature>
<accession>A0A4R2RJ27</accession>
<proteinExistence type="predicted"/>
<evidence type="ECO:0000259" key="1">
    <source>
        <dbReference type="Pfam" id="PF13700"/>
    </source>
</evidence>
<organism evidence="2 3">
    <name type="scientific">Baia soyae</name>
    <dbReference type="NCBI Taxonomy" id="1544746"/>
    <lineage>
        <taxon>Bacteria</taxon>
        <taxon>Bacillati</taxon>
        <taxon>Bacillota</taxon>
        <taxon>Bacilli</taxon>
        <taxon>Bacillales</taxon>
        <taxon>Thermoactinomycetaceae</taxon>
        <taxon>Baia</taxon>
    </lineage>
</organism>
<protein>
    <submittedName>
        <fullName evidence="2">Uncharacterized protein DUF4158</fullName>
    </submittedName>
</protein>
<dbReference type="AlphaFoldDB" id="A0A4R2RJ27"/>
<dbReference type="EMBL" id="SLXV01000056">
    <property type="protein sequence ID" value="TCP62157.1"/>
    <property type="molecule type" value="Genomic_DNA"/>
</dbReference>
<evidence type="ECO:0000313" key="3">
    <source>
        <dbReference type="Proteomes" id="UP000294746"/>
    </source>
</evidence>
<evidence type="ECO:0000313" key="2">
    <source>
        <dbReference type="EMBL" id="TCP62157.1"/>
    </source>
</evidence>
<reference evidence="2 3" key="1">
    <citation type="submission" date="2019-03" db="EMBL/GenBank/DDBJ databases">
        <title>Genomic Encyclopedia of Type Strains, Phase IV (KMG-IV): sequencing the most valuable type-strain genomes for metagenomic binning, comparative biology and taxonomic classification.</title>
        <authorList>
            <person name="Goeker M."/>
        </authorList>
    </citation>
    <scope>NUCLEOTIDE SEQUENCE [LARGE SCALE GENOMIC DNA]</scope>
    <source>
        <strain evidence="2 3">DSM 46831</strain>
    </source>
</reference>
<name>A0A4R2RJ27_9BACL</name>
<dbReference type="Pfam" id="PF13700">
    <property type="entry name" value="DUF4158"/>
    <property type="match status" value="1"/>
</dbReference>